<dbReference type="GO" id="GO:0005524">
    <property type="term" value="F:ATP binding"/>
    <property type="evidence" value="ECO:0007669"/>
    <property type="project" value="InterPro"/>
</dbReference>
<dbReference type="GO" id="GO:0016887">
    <property type="term" value="F:ATP hydrolysis activity"/>
    <property type="evidence" value="ECO:0007669"/>
    <property type="project" value="InterPro"/>
</dbReference>
<dbReference type="Pfam" id="PF07728">
    <property type="entry name" value="AAA_5"/>
    <property type="match status" value="1"/>
</dbReference>
<dbReference type="InterPro" id="IPR003593">
    <property type="entry name" value="AAA+_ATPase"/>
</dbReference>
<dbReference type="PANTHER" id="PTHR37291:SF1">
    <property type="entry name" value="TYPE IV METHYL-DIRECTED RESTRICTION ENZYME ECOKMCRB SUBUNIT"/>
    <property type="match status" value="1"/>
</dbReference>
<dbReference type="AlphaFoldDB" id="A0A1G8D861"/>
<evidence type="ECO:0000313" key="3">
    <source>
        <dbReference type="Proteomes" id="UP000199643"/>
    </source>
</evidence>
<dbReference type="STRING" id="405671.SAMN05421827_12845"/>
<dbReference type="SUPFAM" id="SSF52540">
    <property type="entry name" value="P-loop containing nucleoside triphosphate hydrolases"/>
    <property type="match status" value="1"/>
</dbReference>
<sequence length="406" mass="45107">MAKVNEISRNELEDNGAIPLQDYTENIERIAELANHELKLEEGFMERIKSATAHLLIDEPVLKSIVVALISGHLVLQGPPGTGKSSIVRAIAKGLNIGLLPVTAHEEWSSYDIIGRQTLSYNTEGKEEIVPVNGYFTSTVIDCANAISKNFEDEDSPQASWLFIDELNRCHVDRAFGELFSVLGSGIPGPVTLSHQRENNRTLITPRRFRVVGTINSIDKQFVNSLSLAIRRRFTFITIDIPSQRSASNSFEYNSTSDELAIKEFKVVIDAAIIRIASKFNESIDYDTVVEFMTVTAIEEFKKLFELAEMVRYATADSGLPYLPIGTAQLIDVLELFGNYHFSFPEEQLSVLIDWAASSKLAPLFEADTINGGVLENFANNLATPFDERTKSEIKKIAAAGMYFIG</sequence>
<dbReference type="RefSeq" id="WP_090504157.1">
    <property type="nucleotide sequence ID" value="NZ_FNCH01000028.1"/>
</dbReference>
<dbReference type="Gene3D" id="3.40.50.300">
    <property type="entry name" value="P-loop containing nucleotide triphosphate hydrolases"/>
    <property type="match status" value="1"/>
</dbReference>
<reference evidence="3" key="1">
    <citation type="submission" date="2016-10" db="EMBL/GenBank/DDBJ databases">
        <authorList>
            <person name="Varghese N."/>
            <person name="Submissions S."/>
        </authorList>
    </citation>
    <scope>NUCLEOTIDE SEQUENCE [LARGE SCALE GENOMIC DNA]</scope>
    <source>
        <strain evidence="3">DSM 17933</strain>
    </source>
</reference>
<dbReference type="InterPro" id="IPR052934">
    <property type="entry name" value="Methyl-DNA_Rec/Restrict_Enz"/>
</dbReference>
<accession>A0A1G8D861</accession>
<feature type="domain" description="AAA+ ATPase" evidence="1">
    <location>
        <begin position="70"/>
        <end position="243"/>
    </location>
</feature>
<evidence type="ECO:0000259" key="1">
    <source>
        <dbReference type="SMART" id="SM00382"/>
    </source>
</evidence>
<dbReference type="InterPro" id="IPR027417">
    <property type="entry name" value="P-loop_NTPase"/>
</dbReference>
<organism evidence="2 3">
    <name type="scientific">Pedobacter terrae</name>
    <dbReference type="NCBI Taxonomy" id="405671"/>
    <lineage>
        <taxon>Bacteria</taxon>
        <taxon>Pseudomonadati</taxon>
        <taxon>Bacteroidota</taxon>
        <taxon>Sphingobacteriia</taxon>
        <taxon>Sphingobacteriales</taxon>
        <taxon>Sphingobacteriaceae</taxon>
        <taxon>Pedobacter</taxon>
    </lineage>
</organism>
<gene>
    <name evidence="2" type="ORF">SAMN05421827_12845</name>
</gene>
<dbReference type="InterPro" id="IPR011704">
    <property type="entry name" value="ATPase_dyneun-rel_AAA"/>
</dbReference>
<dbReference type="PANTHER" id="PTHR37291">
    <property type="entry name" value="5-METHYLCYTOSINE-SPECIFIC RESTRICTION ENZYME B"/>
    <property type="match status" value="1"/>
</dbReference>
<protein>
    <submittedName>
        <fullName evidence="2">AAA domain (Dynein-related subfamily)</fullName>
    </submittedName>
</protein>
<keyword evidence="3" id="KW-1185">Reference proteome</keyword>
<name>A0A1G8D861_9SPHI</name>
<dbReference type="Proteomes" id="UP000199643">
    <property type="component" value="Unassembled WGS sequence"/>
</dbReference>
<dbReference type="SMART" id="SM00382">
    <property type="entry name" value="AAA"/>
    <property type="match status" value="1"/>
</dbReference>
<dbReference type="OrthoDB" id="9781481at2"/>
<evidence type="ECO:0000313" key="2">
    <source>
        <dbReference type="EMBL" id="SDH53968.1"/>
    </source>
</evidence>
<dbReference type="EMBL" id="FNCH01000028">
    <property type="protein sequence ID" value="SDH53968.1"/>
    <property type="molecule type" value="Genomic_DNA"/>
</dbReference>
<proteinExistence type="predicted"/>